<dbReference type="AlphaFoldDB" id="A0A7S1A705"/>
<sequence>MSALDVTLAGCELDVAKMNLQSQDETVLEGVTLSTLRSSTCRLTELQEHMDSWLQTDSQTDSQTTVTGILHVLLQCLVEDRAEQRDEVAEMRRDLGMYGSLASELSASKRDFDRALAEITSLFDRKEKFEDQQRSTLSAVVSQAEQNRLGVAAVEAALPDLYASVQLALSAATPALRPCREAKEIEERPTAGVSLQQPDEDRWLRLDCLEKDMLRAQGQLDNVEEIQEHMHVAVTELHSVASDCQAASRAVSALELQVMRLEEKLTKALPPSWSAQEDVLATIQESDTETELSEHADPSPSNSHADNSDSSPNLCALDPGSRTSRSSPELEAMWARLDAMEEQLDVMSNDTTKALCNVAHGLLSKVVPAQPCNAVYPDGSESRLATADCGHVFPVGPPGTARTGTQSFQSEGHEETVQLLGTINKIVETDAVAVPESRGAEDSAALYWLGEPLHSKGGPVTGEPGADGVSNAVTERQPPILPTISRTPCPRRATSVGVSAQEDAQYVGLSQGSALLSRSAHVAEQWQKNLAPLLHRATNINLEHIRPGNMASDHEVTLNEEREHEQARKVELTMRPRGRTDSATTTSSSDGPRGRSESSATTTASSGDQERDDESLFDTVSSEGTNHCSSGDPDDKPRLACQVGLKASVPIVVI</sequence>
<feature type="compositionally biased region" description="Low complexity" evidence="2">
    <location>
        <begin position="581"/>
        <end position="590"/>
    </location>
</feature>
<feature type="compositionally biased region" description="Low complexity" evidence="2">
    <location>
        <begin position="597"/>
        <end position="606"/>
    </location>
</feature>
<keyword evidence="1" id="KW-0175">Coiled coil</keyword>
<feature type="compositionally biased region" description="Polar residues" evidence="2">
    <location>
        <begin position="618"/>
        <end position="629"/>
    </location>
</feature>
<evidence type="ECO:0000256" key="1">
    <source>
        <dbReference type="SAM" id="Coils"/>
    </source>
</evidence>
<feature type="compositionally biased region" description="Polar residues" evidence="2">
    <location>
        <begin position="299"/>
        <end position="313"/>
    </location>
</feature>
<protein>
    <submittedName>
        <fullName evidence="3">Uncharacterized protein</fullName>
    </submittedName>
</protein>
<dbReference type="EMBL" id="HBFQ01026935">
    <property type="protein sequence ID" value="CAD8844669.1"/>
    <property type="molecule type" value="Transcribed_RNA"/>
</dbReference>
<organism evidence="3">
    <name type="scientific">Noctiluca scintillans</name>
    <name type="common">Sea sparkle</name>
    <name type="synonym">Red tide dinoflagellate</name>
    <dbReference type="NCBI Taxonomy" id="2966"/>
    <lineage>
        <taxon>Eukaryota</taxon>
        <taxon>Sar</taxon>
        <taxon>Alveolata</taxon>
        <taxon>Dinophyceae</taxon>
        <taxon>Noctilucales</taxon>
        <taxon>Noctilucaceae</taxon>
        <taxon>Noctiluca</taxon>
    </lineage>
</organism>
<feature type="compositionally biased region" description="Basic and acidic residues" evidence="2">
    <location>
        <begin position="556"/>
        <end position="580"/>
    </location>
</feature>
<evidence type="ECO:0000313" key="3">
    <source>
        <dbReference type="EMBL" id="CAD8844669.1"/>
    </source>
</evidence>
<name>A0A7S1A705_NOCSC</name>
<proteinExistence type="predicted"/>
<feature type="coiled-coil region" evidence="1">
    <location>
        <begin position="206"/>
        <end position="264"/>
    </location>
</feature>
<accession>A0A7S1A705</accession>
<reference evidence="3" key="1">
    <citation type="submission" date="2021-01" db="EMBL/GenBank/DDBJ databases">
        <authorList>
            <person name="Corre E."/>
            <person name="Pelletier E."/>
            <person name="Niang G."/>
            <person name="Scheremetjew M."/>
            <person name="Finn R."/>
            <person name="Kale V."/>
            <person name="Holt S."/>
            <person name="Cochrane G."/>
            <person name="Meng A."/>
            <person name="Brown T."/>
            <person name="Cohen L."/>
        </authorList>
    </citation>
    <scope>NUCLEOTIDE SEQUENCE</scope>
</reference>
<feature type="region of interest" description="Disordered" evidence="2">
    <location>
        <begin position="284"/>
        <end position="329"/>
    </location>
</feature>
<feature type="region of interest" description="Disordered" evidence="2">
    <location>
        <begin position="556"/>
        <end position="637"/>
    </location>
</feature>
<gene>
    <name evidence="3" type="ORF">NSCI0253_LOCUS19019</name>
</gene>
<evidence type="ECO:0000256" key="2">
    <source>
        <dbReference type="SAM" id="MobiDB-lite"/>
    </source>
</evidence>